<comment type="caution">
    <text evidence="2">The sequence shown here is derived from an EMBL/GenBank/DDBJ whole genome shotgun (WGS) entry which is preliminary data.</text>
</comment>
<evidence type="ECO:0000313" key="2">
    <source>
        <dbReference type="EMBL" id="MDT0440649.1"/>
    </source>
</evidence>
<feature type="region of interest" description="Disordered" evidence="1">
    <location>
        <begin position="24"/>
        <end position="55"/>
    </location>
</feature>
<dbReference type="InterPro" id="IPR036440">
    <property type="entry name" value="Peptidase_C15-like_sf"/>
</dbReference>
<organism evidence="2 3">
    <name type="scientific">Streptomyces doudnae</name>
    <dbReference type="NCBI Taxonomy" id="3075536"/>
    <lineage>
        <taxon>Bacteria</taxon>
        <taxon>Bacillati</taxon>
        <taxon>Actinomycetota</taxon>
        <taxon>Actinomycetes</taxon>
        <taxon>Kitasatosporales</taxon>
        <taxon>Streptomycetaceae</taxon>
        <taxon>Streptomyces</taxon>
    </lineage>
</organism>
<feature type="non-terminal residue" evidence="2">
    <location>
        <position position="1"/>
    </location>
</feature>
<dbReference type="SUPFAM" id="SSF53182">
    <property type="entry name" value="Pyrrolidone carboxyl peptidase (pyroglutamate aminopeptidase)"/>
    <property type="match status" value="1"/>
</dbReference>
<evidence type="ECO:0000256" key="1">
    <source>
        <dbReference type="SAM" id="MobiDB-lite"/>
    </source>
</evidence>
<accession>A0ABD5F3N6</accession>
<name>A0ABD5F3N6_9ACTN</name>
<proteinExistence type="predicted"/>
<evidence type="ECO:0000313" key="3">
    <source>
        <dbReference type="Proteomes" id="UP001183535"/>
    </source>
</evidence>
<gene>
    <name evidence="2" type="ORF">RM877_39075</name>
</gene>
<keyword evidence="3" id="KW-1185">Reference proteome</keyword>
<reference evidence="3" key="1">
    <citation type="submission" date="2023-07" db="EMBL/GenBank/DDBJ databases">
        <title>30 novel species of actinomycetes from the DSMZ collection.</title>
        <authorList>
            <person name="Nouioui I."/>
        </authorList>
    </citation>
    <scope>NUCLEOTIDE SEQUENCE [LARGE SCALE GENOMIC DNA]</scope>
    <source>
        <strain evidence="3">DSM 41981</strain>
    </source>
</reference>
<dbReference type="EMBL" id="JAVRES010000103">
    <property type="protein sequence ID" value="MDT0440649.1"/>
    <property type="molecule type" value="Genomic_DNA"/>
</dbReference>
<sequence>STTLPYRELTEADTGRFPVYDNTEVTEIPAGSDRPVTRPDGPTPGSAARAGGGGDYLSNEIAYRATLLRDRLGLAKLPGGHLHTPVLQFGAGNTDPATGGVTDPEFERNRADIVRQVRELVRTAVGAAP</sequence>
<protein>
    <submittedName>
        <fullName evidence="2">Pyroglutamyl peptidase</fullName>
    </submittedName>
</protein>
<dbReference type="Proteomes" id="UP001183535">
    <property type="component" value="Unassembled WGS sequence"/>
</dbReference>
<dbReference type="AlphaFoldDB" id="A0ABD5F3N6"/>